<dbReference type="OrthoDB" id="691709at2759"/>
<organism evidence="3 4">
    <name type="scientific">Panicum hallii var. hallii</name>
    <dbReference type="NCBI Taxonomy" id="1504633"/>
    <lineage>
        <taxon>Eukaryota</taxon>
        <taxon>Viridiplantae</taxon>
        <taxon>Streptophyta</taxon>
        <taxon>Embryophyta</taxon>
        <taxon>Tracheophyta</taxon>
        <taxon>Spermatophyta</taxon>
        <taxon>Magnoliopsida</taxon>
        <taxon>Liliopsida</taxon>
        <taxon>Poales</taxon>
        <taxon>Poaceae</taxon>
        <taxon>PACMAD clade</taxon>
        <taxon>Panicoideae</taxon>
        <taxon>Panicodae</taxon>
        <taxon>Paniceae</taxon>
        <taxon>Panicinae</taxon>
        <taxon>Panicum</taxon>
        <taxon>Panicum sect. Panicum</taxon>
    </lineage>
</organism>
<accession>A0A2T7D7I8</accession>
<dbReference type="Pfam" id="PF00076">
    <property type="entry name" value="RRM_1"/>
    <property type="match status" value="1"/>
</dbReference>
<dbReference type="InterPro" id="IPR000504">
    <property type="entry name" value="RRM_dom"/>
</dbReference>
<evidence type="ECO:0000313" key="3">
    <source>
        <dbReference type="EMBL" id="PUZ51545.1"/>
    </source>
</evidence>
<evidence type="ECO:0000256" key="1">
    <source>
        <dbReference type="SAM" id="MobiDB-lite"/>
    </source>
</evidence>
<feature type="domain" description="RRM" evidence="2">
    <location>
        <begin position="54"/>
        <end position="114"/>
    </location>
</feature>
<dbReference type="SUPFAM" id="SSF54928">
    <property type="entry name" value="RNA-binding domain, RBD"/>
    <property type="match status" value="1"/>
</dbReference>
<keyword evidence="4" id="KW-1185">Reference proteome</keyword>
<sequence>MPKPKGPQQHVQTKCPTPDVQPKVRTLKVQPKGPRADRVQTDKVSKMTTIVCWDLALDVDYYQVSNLLKDISGVIDISFSSTKHCAAVHFATAIAAQAALYQLTGCCLMGRPLKFACFDKNSYDPNRDSLPVMEFLPSRVPRTLYVEGFDSSLSITQIRSTQVSFRLEPASWRAHHHPTESRWHKHRENLRALPEPQ</sequence>
<dbReference type="InterPro" id="IPR035979">
    <property type="entry name" value="RBD_domain_sf"/>
</dbReference>
<dbReference type="Proteomes" id="UP000244336">
    <property type="component" value="Chromosome 6"/>
</dbReference>
<protein>
    <recommendedName>
        <fullName evidence="2">RRM domain-containing protein</fullName>
    </recommendedName>
</protein>
<dbReference type="STRING" id="1504633.A0A2T7D7I8"/>
<reference evidence="3 4" key="1">
    <citation type="submission" date="2018-04" db="EMBL/GenBank/DDBJ databases">
        <title>WGS assembly of Panicum hallii var. hallii HAL2.</title>
        <authorList>
            <person name="Lovell J."/>
            <person name="Jenkins J."/>
            <person name="Lowry D."/>
            <person name="Mamidi S."/>
            <person name="Sreedasyam A."/>
            <person name="Weng X."/>
            <person name="Barry K."/>
            <person name="Bonette J."/>
            <person name="Campitelli B."/>
            <person name="Daum C."/>
            <person name="Gordon S."/>
            <person name="Gould B."/>
            <person name="Lipzen A."/>
            <person name="MacQueen A."/>
            <person name="Palacio-Mejia J."/>
            <person name="Plott C."/>
            <person name="Shakirov E."/>
            <person name="Shu S."/>
            <person name="Yoshinaga Y."/>
            <person name="Zane M."/>
            <person name="Rokhsar D."/>
            <person name="Grimwood J."/>
            <person name="Schmutz J."/>
            <person name="Juenger T."/>
        </authorList>
    </citation>
    <scope>NUCLEOTIDE SEQUENCE [LARGE SCALE GENOMIC DNA]</scope>
    <source>
        <strain evidence="4">cv. HAL2</strain>
    </source>
</reference>
<feature type="region of interest" description="Disordered" evidence="1">
    <location>
        <begin position="176"/>
        <end position="197"/>
    </location>
</feature>
<dbReference type="InterPro" id="IPR012677">
    <property type="entry name" value="Nucleotide-bd_a/b_plait_sf"/>
</dbReference>
<dbReference type="GO" id="GO:0003723">
    <property type="term" value="F:RNA binding"/>
    <property type="evidence" value="ECO:0007669"/>
    <property type="project" value="InterPro"/>
</dbReference>
<evidence type="ECO:0000259" key="2">
    <source>
        <dbReference type="Pfam" id="PF00076"/>
    </source>
</evidence>
<name>A0A2T7D7I8_9POAL</name>
<evidence type="ECO:0000313" key="4">
    <source>
        <dbReference type="Proteomes" id="UP000244336"/>
    </source>
</evidence>
<feature type="region of interest" description="Disordered" evidence="1">
    <location>
        <begin position="1"/>
        <end position="21"/>
    </location>
</feature>
<dbReference type="AlphaFoldDB" id="A0A2T7D7I8"/>
<dbReference type="EMBL" id="CM009754">
    <property type="protein sequence ID" value="PUZ51545.1"/>
    <property type="molecule type" value="Genomic_DNA"/>
</dbReference>
<gene>
    <name evidence="3" type="ORF">GQ55_6G196400</name>
</gene>
<dbReference type="Gramene" id="PUZ51545">
    <property type="protein sequence ID" value="PUZ51545"/>
    <property type="gene ID" value="GQ55_6G196400"/>
</dbReference>
<dbReference type="Gene3D" id="3.30.70.330">
    <property type="match status" value="1"/>
</dbReference>
<proteinExistence type="predicted"/>